<name>A0A4Q1BJ51_TREME</name>
<dbReference type="EMBL" id="SDIL01000062">
    <property type="protein sequence ID" value="RXK37714.1"/>
    <property type="molecule type" value="Genomic_DNA"/>
</dbReference>
<feature type="compositionally biased region" description="Basic and acidic residues" evidence="1">
    <location>
        <begin position="255"/>
        <end position="265"/>
    </location>
</feature>
<dbReference type="Pfam" id="PF24535">
    <property type="entry name" value="DUF7598"/>
    <property type="match status" value="1"/>
</dbReference>
<evidence type="ECO:0000313" key="5">
    <source>
        <dbReference type="Proteomes" id="UP000289152"/>
    </source>
</evidence>
<keyword evidence="2" id="KW-0812">Transmembrane</keyword>
<evidence type="ECO:0000259" key="3">
    <source>
        <dbReference type="Pfam" id="PF24535"/>
    </source>
</evidence>
<protein>
    <recommendedName>
        <fullName evidence="3">DUF7598 domain-containing protein</fullName>
    </recommendedName>
</protein>
<feature type="transmembrane region" description="Helical" evidence="2">
    <location>
        <begin position="119"/>
        <end position="144"/>
    </location>
</feature>
<evidence type="ECO:0000256" key="2">
    <source>
        <dbReference type="SAM" id="Phobius"/>
    </source>
</evidence>
<feature type="region of interest" description="Disordered" evidence="1">
    <location>
        <begin position="206"/>
        <end position="266"/>
    </location>
</feature>
<dbReference type="VEuPathDB" id="FungiDB:TREMEDRAFT_67381"/>
<keyword evidence="5" id="KW-1185">Reference proteome</keyword>
<reference evidence="4 5" key="1">
    <citation type="submission" date="2016-06" db="EMBL/GenBank/DDBJ databases">
        <title>Evolution of pathogenesis and genome organization in the Tremellales.</title>
        <authorList>
            <person name="Cuomo C."/>
            <person name="Litvintseva A."/>
            <person name="Heitman J."/>
            <person name="Chen Y."/>
            <person name="Sun S."/>
            <person name="Springer D."/>
            <person name="Dromer F."/>
            <person name="Young S."/>
            <person name="Zeng Q."/>
            <person name="Chapman S."/>
            <person name="Gujja S."/>
            <person name="Saif S."/>
            <person name="Birren B."/>
        </authorList>
    </citation>
    <scope>NUCLEOTIDE SEQUENCE [LARGE SCALE GENOMIC DNA]</scope>
    <source>
        <strain evidence="4 5">ATCC 28783</strain>
    </source>
</reference>
<proteinExistence type="predicted"/>
<gene>
    <name evidence="4" type="ORF">M231_05047</name>
</gene>
<evidence type="ECO:0000256" key="1">
    <source>
        <dbReference type="SAM" id="MobiDB-lite"/>
    </source>
</evidence>
<accession>A0A4Q1BJ51</accession>
<comment type="caution">
    <text evidence="4">The sequence shown here is derived from an EMBL/GenBank/DDBJ whole genome shotgun (WGS) entry which is preliminary data.</text>
</comment>
<sequence length="279" mass="30336">MSPDIKPFLPARPSGPIFIGLNLLRLLSIVALLLCLAANTVTMADDVKAIKAASHVPSSNSTMTATLSDIDCDYIEYSTVPDQTGGAFWSILNRLFIIFECLLLTFAEIGFPKRLFEEFIPILGPAHGVGCLGVFEALIGAQVLSHYCDLFPQVSSWLLFIIGCLNMVAGIIFRSSAKQKRLIFSWENVSSLTPQTRMAATAWDMVTEKRQPSSTSSPPSQPPLSRSTSQHSDAPLLPGNVEPGARFGGFGFGKQGEKQAAERGFKISRPLESLPRYVV</sequence>
<dbReference type="STRING" id="5217.A0A4Q1BJ51"/>
<organism evidence="4 5">
    <name type="scientific">Tremella mesenterica</name>
    <name type="common">Jelly fungus</name>
    <dbReference type="NCBI Taxonomy" id="5217"/>
    <lineage>
        <taxon>Eukaryota</taxon>
        <taxon>Fungi</taxon>
        <taxon>Dikarya</taxon>
        <taxon>Basidiomycota</taxon>
        <taxon>Agaricomycotina</taxon>
        <taxon>Tremellomycetes</taxon>
        <taxon>Tremellales</taxon>
        <taxon>Tremellaceae</taxon>
        <taxon>Tremella</taxon>
    </lineage>
</organism>
<dbReference type="AlphaFoldDB" id="A0A4Q1BJ51"/>
<keyword evidence="2" id="KW-0472">Membrane</keyword>
<dbReference type="Proteomes" id="UP000289152">
    <property type="component" value="Unassembled WGS sequence"/>
</dbReference>
<keyword evidence="2" id="KW-1133">Transmembrane helix</keyword>
<feature type="transmembrane region" description="Helical" evidence="2">
    <location>
        <begin position="156"/>
        <end position="173"/>
    </location>
</feature>
<dbReference type="InterPro" id="IPR056019">
    <property type="entry name" value="DUF7598"/>
</dbReference>
<dbReference type="OrthoDB" id="5327148at2759"/>
<feature type="compositionally biased region" description="Low complexity" evidence="1">
    <location>
        <begin position="212"/>
        <end position="229"/>
    </location>
</feature>
<dbReference type="InParanoid" id="A0A4Q1BJ51"/>
<feature type="domain" description="DUF7598" evidence="3">
    <location>
        <begin position="87"/>
        <end position="146"/>
    </location>
</feature>
<evidence type="ECO:0000313" key="4">
    <source>
        <dbReference type="EMBL" id="RXK37714.1"/>
    </source>
</evidence>